<dbReference type="Proteomes" id="UP000287188">
    <property type="component" value="Unassembled WGS sequence"/>
</dbReference>
<protein>
    <submittedName>
        <fullName evidence="4">Uncharacterized protein</fullName>
    </submittedName>
</protein>
<dbReference type="InterPro" id="IPR003107">
    <property type="entry name" value="HAT"/>
</dbReference>
<dbReference type="SUPFAM" id="SSF48452">
    <property type="entry name" value="TPR-like"/>
    <property type="match status" value="1"/>
</dbReference>
<reference evidence="5" key="1">
    <citation type="submission" date="2018-12" db="EMBL/GenBank/DDBJ databases">
        <title>Tengunoibacter tsumagoiensis gen. nov., sp. nov., Dictyobacter kobayashii sp. nov., D. alpinus sp. nov., and D. joshuensis sp. nov. and description of Dictyobacteraceae fam. nov. within the order Ktedonobacterales isolated from Tengu-no-mugimeshi.</title>
        <authorList>
            <person name="Wang C.M."/>
            <person name="Zheng Y."/>
            <person name="Sakai Y."/>
            <person name="Toyoda A."/>
            <person name="Minakuchi Y."/>
            <person name="Abe K."/>
            <person name="Yokota A."/>
            <person name="Yabe S."/>
        </authorList>
    </citation>
    <scope>NUCLEOTIDE SEQUENCE [LARGE SCALE GENOMIC DNA]</scope>
    <source>
        <strain evidence="5">Uno11</strain>
    </source>
</reference>
<dbReference type="Gene3D" id="1.25.40.10">
    <property type="entry name" value="Tetratricopeptide repeat domain"/>
    <property type="match status" value="3"/>
</dbReference>
<dbReference type="InterPro" id="IPR019734">
    <property type="entry name" value="TPR_rpt"/>
</dbReference>
<dbReference type="Pfam" id="PF13432">
    <property type="entry name" value="TPR_16"/>
    <property type="match status" value="1"/>
</dbReference>
<dbReference type="PANTHER" id="PTHR44943">
    <property type="entry name" value="CELLULOSE SYNTHASE OPERON PROTEIN C"/>
    <property type="match status" value="1"/>
</dbReference>
<dbReference type="AlphaFoldDB" id="A0A402ADF3"/>
<evidence type="ECO:0000313" key="5">
    <source>
        <dbReference type="Proteomes" id="UP000287188"/>
    </source>
</evidence>
<dbReference type="PROSITE" id="PS50005">
    <property type="entry name" value="TPR"/>
    <property type="match status" value="4"/>
</dbReference>
<feature type="repeat" description="TPR" evidence="3">
    <location>
        <begin position="94"/>
        <end position="127"/>
    </location>
</feature>
<evidence type="ECO:0000313" key="4">
    <source>
        <dbReference type="EMBL" id="GCE17140.1"/>
    </source>
</evidence>
<feature type="repeat" description="TPR" evidence="3">
    <location>
        <begin position="60"/>
        <end position="93"/>
    </location>
</feature>
<evidence type="ECO:0000256" key="2">
    <source>
        <dbReference type="ARBA" id="ARBA00022803"/>
    </source>
</evidence>
<dbReference type="Pfam" id="PF13414">
    <property type="entry name" value="TPR_11"/>
    <property type="match status" value="2"/>
</dbReference>
<dbReference type="SMART" id="SM00386">
    <property type="entry name" value="HAT"/>
    <property type="match status" value="3"/>
</dbReference>
<dbReference type="PANTHER" id="PTHR44943:SF8">
    <property type="entry name" value="TPR REPEAT-CONTAINING PROTEIN MJ0263"/>
    <property type="match status" value="1"/>
</dbReference>
<accession>A0A402ADF3</accession>
<evidence type="ECO:0000256" key="3">
    <source>
        <dbReference type="PROSITE-ProRule" id="PRU00339"/>
    </source>
</evidence>
<dbReference type="InterPro" id="IPR051685">
    <property type="entry name" value="Ycf3/AcsC/BcsC/TPR_MFPF"/>
</dbReference>
<sequence length="336" mass="38040">MLSYLGRYDEALAAYEQALRLDPQDEDLYLAQARVLVCLKRYDEALTTCQQAQELSPAKPSVYKEKGDIQTLQQRYEGALAAYQKAAQLDPKDVLVHEKIGDTFCELEQFAEAAKAYARALHLNPDFIRVYSAQAHAFKKLGRYEQALSVYNKALKRSPKNPSLLVGRAGVLKKLLRYEEANDDYSRAELLKPESLYAVICILGKVDIKQVAEAKTRLQMAGKELSDEAIGAEIKQMHQEKEDAELKASLRASPLFQPICLLMQEKREWSGTAKQFKELLSNQFPDAFAKWYRAPSKFVDELKRITPELQHEGVEICVPSGAALITLEKRKTNHTV</sequence>
<keyword evidence="5" id="KW-1185">Reference proteome</keyword>
<keyword evidence="2 3" id="KW-0802">TPR repeat</keyword>
<keyword evidence="1" id="KW-0677">Repeat</keyword>
<organism evidence="4 5">
    <name type="scientific">Dictyobacter kobayashii</name>
    <dbReference type="NCBI Taxonomy" id="2014872"/>
    <lineage>
        <taxon>Bacteria</taxon>
        <taxon>Bacillati</taxon>
        <taxon>Chloroflexota</taxon>
        <taxon>Ktedonobacteria</taxon>
        <taxon>Ktedonobacterales</taxon>
        <taxon>Dictyobacteraceae</taxon>
        <taxon>Dictyobacter</taxon>
    </lineage>
</organism>
<feature type="repeat" description="TPR" evidence="3">
    <location>
        <begin position="1"/>
        <end position="25"/>
    </location>
</feature>
<name>A0A402ADF3_9CHLR</name>
<dbReference type="SMART" id="SM00028">
    <property type="entry name" value="TPR"/>
    <property type="match status" value="6"/>
</dbReference>
<feature type="repeat" description="TPR" evidence="3">
    <location>
        <begin position="128"/>
        <end position="161"/>
    </location>
</feature>
<proteinExistence type="predicted"/>
<comment type="caution">
    <text evidence="4">The sequence shown here is derived from an EMBL/GenBank/DDBJ whole genome shotgun (WGS) entry which is preliminary data.</text>
</comment>
<dbReference type="GO" id="GO:0006396">
    <property type="term" value="P:RNA processing"/>
    <property type="evidence" value="ECO:0007669"/>
    <property type="project" value="InterPro"/>
</dbReference>
<dbReference type="InterPro" id="IPR011990">
    <property type="entry name" value="TPR-like_helical_dom_sf"/>
</dbReference>
<dbReference type="EMBL" id="BIFS01000001">
    <property type="protein sequence ID" value="GCE17140.1"/>
    <property type="molecule type" value="Genomic_DNA"/>
</dbReference>
<gene>
    <name evidence="4" type="ORF">KDK_09400</name>
</gene>
<dbReference type="PROSITE" id="PS50293">
    <property type="entry name" value="TPR_REGION"/>
    <property type="match status" value="2"/>
</dbReference>
<evidence type="ECO:0000256" key="1">
    <source>
        <dbReference type="ARBA" id="ARBA00022737"/>
    </source>
</evidence>